<dbReference type="EMBL" id="FYAJ01000002">
    <property type="protein sequence ID" value="SMY34255.1"/>
    <property type="molecule type" value="Genomic_DNA"/>
</dbReference>
<organism evidence="1 2">
    <name type="scientific">Photobacterium andalusiense</name>
    <dbReference type="NCBI Taxonomy" id="2204296"/>
    <lineage>
        <taxon>Bacteria</taxon>
        <taxon>Pseudomonadati</taxon>
        <taxon>Pseudomonadota</taxon>
        <taxon>Gammaproteobacteria</taxon>
        <taxon>Vibrionales</taxon>
        <taxon>Vibrionaceae</taxon>
        <taxon>Photobacterium</taxon>
    </lineage>
</organism>
<dbReference type="AlphaFoldDB" id="A0A1Y6MCG4"/>
<protein>
    <submittedName>
        <fullName evidence="1">Uncharacterized protein</fullName>
    </submittedName>
</protein>
<keyword evidence="2" id="KW-1185">Reference proteome</keyword>
<gene>
    <name evidence="1" type="ORF">PAND9192_01238</name>
</gene>
<proteinExistence type="predicted"/>
<evidence type="ECO:0000313" key="2">
    <source>
        <dbReference type="Proteomes" id="UP000195719"/>
    </source>
</evidence>
<evidence type="ECO:0000313" key="1">
    <source>
        <dbReference type="EMBL" id="SMY34255.1"/>
    </source>
</evidence>
<accession>A0A1Y6MCG4</accession>
<sequence>MEKVGFDINKDKYRLHNKLKEIRVAILTGDKKLPQLFIELEAEQKRFEKMYL</sequence>
<reference evidence="2" key="1">
    <citation type="submission" date="2017-06" db="EMBL/GenBank/DDBJ databases">
        <authorList>
            <person name="Rodrigo-Torres L."/>
            <person name="Arahal R.D."/>
            <person name="Lucena T."/>
        </authorList>
    </citation>
    <scope>NUCLEOTIDE SEQUENCE [LARGE SCALE GENOMIC DNA]</scope>
    <source>
        <strain evidence="2">CECT 9192</strain>
    </source>
</reference>
<dbReference type="Proteomes" id="UP000195719">
    <property type="component" value="Unassembled WGS sequence"/>
</dbReference>
<name>A0A1Y6MCG4_9GAMM</name>
<dbReference type="RefSeq" id="WP_159458213.1">
    <property type="nucleotide sequence ID" value="NZ_FYAJ01000002.1"/>
</dbReference>